<dbReference type="Pfam" id="PF03483">
    <property type="entry name" value="B3_4"/>
    <property type="match status" value="1"/>
</dbReference>
<protein>
    <submittedName>
        <fullName evidence="2">B3/B4 domain-containing protein (DNA/RNA-binding domain of Phe-tRNA-synthetase)</fullName>
    </submittedName>
</protein>
<evidence type="ECO:0000313" key="2">
    <source>
        <dbReference type="EMBL" id="SDU01860.1"/>
    </source>
</evidence>
<dbReference type="InterPro" id="IPR020825">
    <property type="entry name" value="Phe-tRNA_synthase-like_B3/B4"/>
</dbReference>
<reference evidence="2 3" key="1">
    <citation type="submission" date="2016-10" db="EMBL/GenBank/DDBJ databases">
        <authorList>
            <person name="Varghese N."/>
            <person name="Submissions S."/>
        </authorList>
    </citation>
    <scope>NUCLEOTIDE SEQUENCE [LARGE SCALE GENOMIC DNA]</scope>
    <source>
        <strain evidence="2 3">BS2775</strain>
    </source>
</reference>
<sequence>MKSRLIIQQSALDLGLNNACAAVVENISVSDDPSFVSLLQSNLNHVASRLNELESNPVYEGFARQLEKLGYTNTVSANEKLLRRLIANGVRPINNVVDAYNAVAIRHGVSIGVHTYHQRDDIHVMRSPAPRAFRPLFAKKDVMIPAGDIVYTCGDVPLASIGKVDADAHDFRLTDASSSLLVVVLGHEDTTLAFNQTVIAEFVDTLRQTMPALNHYFLETFHDHAPA</sequence>
<evidence type="ECO:0000259" key="1">
    <source>
        <dbReference type="SMART" id="SM00873"/>
    </source>
</evidence>
<dbReference type="SMART" id="SM00873">
    <property type="entry name" value="B3_4"/>
    <property type="match status" value="1"/>
</dbReference>
<dbReference type="GO" id="GO:0003723">
    <property type="term" value="F:RNA binding"/>
    <property type="evidence" value="ECO:0007669"/>
    <property type="project" value="InterPro"/>
</dbReference>
<organism evidence="2 3">
    <name type="scientific">Pseudomonas orientalis</name>
    <dbReference type="NCBI Taxonomy" id="76758"/>
    <lineage>
        <taxon>Bacteria</taxon>
        <taxon>Pseudomonadati</taxon>
        <taxon>Pseudomonadota</taxon>
        <taxon>Gammaproteobacteria</taxon>
        <taxon>Pseudomonadales</taxon>
        <taxon>Pseudomonadaceae</taxon>
        <taxon>Pseudomonas</taxon>
    </lineage>
</organism>
<keyword evidence="3" id="KW-1185">Reference proteome</keyword>
<dbReference type="GO" id="GO:0004826">
    <property type="term" value="F:phenylalanine-tRNA ligase activity"/>
    <property type="evidence" value="ECO:0007669"/>
    <property type="project" value="InterPro"/>
</dbReference>
<dbReference type="Gene3D" id="3.50.40.10">
    <property type="entry name" value="Phenylalanyl-trna Synthetase, Chain B, domain 3"/>
    <property type="match status" value="1"/>
</dbReference>
<evidence type="ECO:0000313" key="3">
    <source>
        <dbReference type="Proteomes" id="UP000183653"/>
    </source>
</evidence>
<dbReference type="SUPFAM" id="SSF56037">
    <property type="entry name" value="PheT/TilS domain"/>
    <property type="match status" value="1"/>
</dbReference>
<feature type="domain" description="B3/B4 tRNA-binding" evidence="1">
    <location>
        <begin position="59"/>
        <end position="204"/>
    </location>
</feature>
<dbReference type="EMBL" id="LT629782">
    <property type="protein sequence ID" value="SDU01860.1"/>
    <property type="molecule type" value="Genomic_DNA"/>
</dbReference>
<accession>A0A1H2F3B1</accession>
<dbReference type="AlphaFoldDB" id="A0A1H2F3B1"/>
<name>A0A1H2F3B1_9PSED</name>
<proteinExistence type="predicted"/>
<dbReference type="Proteomes" id="UP000183653">
    <property type="component" value="Chromosome I"/>
</dbReference>
<dbReference type="InterPro" id="IPR005146">
    <property type="entry name" value="B3/B4_tRNA-bd"/>
</dbReference>
<dbReference type="RefSeq" id="WP_057721265.1">
    <property type="nucleotide sequence ID" value="NZ_JYLM01000001.1"/>
</dbReference>
<gene>
    <name evidence="2" type="ORF">SAMN04490197_2048</name>
</gene>
<dbReference type="OrthoDB" id="276580at2"/>